<comment type="caution">
    <text evidence="1">The sequence shown here is derived from an EMBL/GenBank/DDBJ whole genome shotgun (WGS) entry which is preliminary data.</text>
</comment>
<organism evidence="1 2">
    <name type="scientific">Pedosphaera parvula (strain Ellin514)</name>
    <dbReference type="NCBI Taxonomy" id="320771"/>
    <lineage>
        <taxon>Bacteria</taxon>
        <taxon>Pseudomonadati</taxon>
        <taxon>Verrucomicrobiota</taxon>
        <taxon>Pedosphaerae</taxon>
        <taxon>Pedosphaerales</taxon>
        <taxon>Pedosphaeraceae</taxon>
        <taxon>Pedosphaera</taxon>
    </lineage>
</organism>
<name>B9XE69_PEDPL</name>
<keyword evidence="2" id="KW-1185">Reference proteome</keyword>
<dbReference type="InterPro" id="IPR021327">
    <property type="entry name" value="DUF2934"/>
</dbReference>
<dbReference type="AlphaFoldDB" id="B9XE69"/>
<sequence precursor="true">MQKRSTGTASNERKTIVASAASAAPVVTRKAVAQPSAEDIARRAYEIYVARGQTAGRDQEDWLQAERELTGATTRNN</sequence>
<evidence type="ECO:0000313" key="1">
    <source>
        <dbReference type="EMBL" id="EEF61960.1"/>
    </source>
</evidence>
<dbReference type="Proteomes" id="UP000003688">
    <property type="component" value="Unassembled WGS sequence"/>
</dbReference>
<accession>B9XE69</accession>
<proteinExistence type="predicted"/>
<dbReference type="EMBL" id="ABOX02000007">
    <property type="protein sequence ID" value="EEF61960.1"/>
    <property type="molecule type" value="Genomic_DNA"/>
</dbReference>
<dbReference type="RefSeq" id="WP_007414117.1">
    <property type="nucleotide sequence ID" value="NZ_ABOX02000007.1"/>
</dbReference>
<dbReference type="OrthoDB" id="200431at2"/>
<evidence type="ECO:0000313" key="2">
    <source>
        <dbReference type="Proteomes" id="UP000003688"/>
    </source>
</evidence>
<dbReference type="Pfam" id="PF11154">
    <property type="entry name" value="DUF2934"/>
    <property type="match status" value="1"/>
</dbReference>
<evidence type="ECO:0008006" key="3">
    <source>
        <dbReference type="Google" id="ProtNLM"/>
    </source>
</evidence>
<gene>
    <name evidence="1" type="ORF">Cflav_PD4623</name>
</gene>
<protein>
    <recommendedName>
        <fullName evidence="3">DUF2934 domain-containing protein</fullName>
    </recommendedName>
</protein>
<reference evidence="1 2" key="1">
    <citation type="journal article" date="2011" name="J. Bacteriol.">
        <title>Genome sequence of 'Pedosphaera parvula' Ellin514, an aerobic Verrucomicrobial isolate from pasture soil.</title>
        <authorList>
            <person name="Kant R."/>
            <person name="van Passel M.W."/>
            <person name="Sangwan P."/>
            <person name="Palva A."/>
            <person name="Lucas S."/>
            <person name="Copeland A."/>
            <person name="Lapidus A."/>
            <person name="Glavina Del Rio T."/>
            <person name="Dalin E."/>
            <person name="Tice H."/>
            <person name="Bruce D."/>
            <person name="Goodwin L."/>
            <person name="Pitluck S."/>
            <person name="Chertkov O."/>
            <person name="Larimer F.W."/>
            <person name="Land M.L."/>
            <person name="Hauser L."/>
            <person name="Brettin T.S."/>
            <person name="Detter J.C."/>
            <person name="Han S."/>
            <person name="de Vos W.M."/>
            <person name="Janssen P.H."/>
            <person name="Smidt H."/>
        </authorList>
    </citation>
    <scope>NUCLEOTIDE SEQUENCE [LARGE SCALE GENOMIC DNA]</scope>
    <source>
        <strain evidence="1 2">Ellin514</strain>
    </source>
</reference>